<keyword evidence="2" id="KW-1185">Reference proteome</keyword>
<gene>
    <name evidence="1" type="ORF">INT47_013258</name>
</gene>
<proteinExistence type="predicted"/>
<reference evidence="1" key="1">
    <citation type="submission" date="2020-12" db="EMBL/GenBank/DDBJ databases">
        <title>Metabolic potential, ecology and presence of endohyphal bacteria is reflected in genomic diversity of Mucoromycotina.</title>
        <authorList>
            <person name="Muszewska A."/>
            <person name="Okrasinska A."/>
            <person name="Steczkiewicz K."/>
            <person name="Drgas O."/>
            <person name="Orlowska M."/>
            <person name="Perlinska-Lenart U."/>
            <person name="Aleksandrzak-Piekarczyk T."/>
            <person name="Szatraj K."/>
            <person name="Zielenkiewicz U."/>
            <person name="Pilsyk S."/>
            <person name="Malc E."/>
            <person name="Mieczkowski P."/>
            <person name="Kruszewska J.S."/>
            <person name="Biernat P."/>
            <person name="Pawlowska J."/>
        </authorList>
    </citation>
    <scope>NUCLEOTIDE SEQUENCE</scope>
    <source>
        <strain evidence="1">WA0000017839</strain>
    </source>
</reference>
<comment type="caution">
    <text evidence="1">The sequence shown here is derived from an EMBL/GenBank/DDBJ whole genome shotgun (WGS) entry which is preliminary data.</text>
</comment>
<dbReference type="Proteomes" id="UP000603453">
    <property type="component" value="Unassembled WGS sequence"/>
</dbReference>
<protein>
    <submittedName>
        <fullName evidence="1">Uncharacterized protein</fullName>
    </submittedName>
</protein>
<sequence>MFGRVVSSLNLVPVITYANNAECEVFLTTKGQLKRPLKENDESAVKKLKFEPIHPDQIKDDDCQCQTVQPMTYINHAIENSQYKNVLIADRFLEISESQLQTLNSHWRGRPYMPMFCAQLLVGSILVDNEQLLLINSLEVYSRYKSLDVHYERFSPQDQVSTPTVNSTYKNLLSTVIMNHDSSRKLVIGTTKFNALVVSSIRLDGAFKPEVGASTFSFFPSGKTKVFVSEDSMKKAGRILADKRPHLDPTLDPAAHLRQLRSAFNFKSTFIYARFHSMFASNHFL</sequence>
<dbReference type="OrthoDB" id="2250876at2759"/>
<dbReference type="EMBL" id="JAEPRD010000055">
    <property type="protein sequence ID" value="KAG2203042.1"/>
    <property type="molecule type" value="Genomic_DNA"/>
</dbReference>
<dbReference type="AlphaFoldDB" id="A0A8H7R221"/>
<accession>A0A8H7R221</accession>
<organism evidence="1 2">
    <name type="scientific">Mucor saturninus</name>
    <dbReference type="NCBI Taxonomy" id="64648"/>
    <lineage>
        <taxon>Eukaryota</taxon>
        <taxon>Fungi</taxon>
        <taxon>Fungi incertae sedis</taxon>
        <taxon>Mucoromycota</taxon>
        <taxon>Mucoromycotina</taxon>
        <taxon>Mucoromycetes</taxon>
        <taxon>Mucorales</taxon>
        <taxon>Mucorineae</taxon>
        <taxon>Mucoraceae</taxon>
        <taxon>Mucor</taxon>
    </lineage>
</organism>
<evidence type="ECO:0000313" key="1">
    <source>
        <dbReference type="EMBL" id="KAG2203042.1"/>
    </source>
</evidence>
<name>A0A8H7R221_9FUNG</name>
<evidence type="ECO:0000313" key="2">
    <source>
        <dbReference type="Proteomes" id="UP000603453"/>
    </source>
</evidence>